<evidence type="ECO:0000313" key="2">
    <source>
        <dbReference type="Proteomes" id="UP001432027"/>
    </source>
</evidence>
<dbReference type="Proteomes" id="UP001432027">
    <property type="component" value="Unassembled WGS sequence"/>
</dbReference>
<feature type="non-terminal residue" evidence="1">
    <location>
        <position position="1"/>
    </location>
</feature>
<dbReference type="AlphaFoldDB" id="A0AAV5SAE2"/>
<proteinExistence type="predicted"/>
<dbReference type="EMBL" id="BTSX01000001">
    <property type="protein sequence ID" value="GMS79058.1"/>
    <property type="molecule type" value="Genomic_DNA"/>
</dbReference>
<protein>
    <submittedName>
        <fullName evidence="1">Uncharacterized protein</fullName>
    </submittedName>
</protein>
<reference evidence="1" key="1">
    <citation type="submission" date="2023-10" db="EMBL/GenBank/DDBJ databases">
        <title>Genome assembly of Pristionchus species.</title>
        <authorList>
            <person name="Yoshida K."/>
            <person name="Sommer R.J."/>
        </authorList>
    </citation>
    <scope>NUCLEOTIDE SEQUENCE</scope>
    <source>
        <strain evidence="1">RS0144</strain>
    </source>
</reference>
<keyword evidence="2" id="KW-1185">Reference proteome</keyword>
<feature type="non-terminal residue" evidence="1">
    <location>
        <position position="95"/>
    </location>
</feature>
<name>A0AAV5SAE2_9BILA</name>
<accession>A0AAV5SAE2</accession>
<gene>
    <name evidence="1" type="ORF">PENTCL1PPCAC_1233</name>
</gene>
<comment type="caution">
    <text evidence="1">The sequence shown here is derived from an EMBL/GenBank/DDBJ whole genome shotgun (WGS) entry which is preliminary data.</text>
</comment>
<organism evidence="1 2">
    <name type="scientific">Pristionchus entomophagus</name>
    <dbReference type="NCBI Taxonomy" id="358040"/>
    <lineage>
        <taxon>Eukaryota</taxon>
        <taxon>Metazoa</taxon>
        <taxon>Ecdysozoa</taxon>
        <taxon>Nematoda</taxon>
        <taxon>Chromadorea</taxon>
        <taxon>Rhabditida</taxon>
        <taxon>Rhabditina</taxon>
        <taxon>Diplogasteromorpha</taxon>
        <taxon>Diplogasteroidea</taxon>
        <taxon>Neodiplogasteridae</taxon>
        <taxon>Pristionchus</taxon>
    </lineage>
</organism>
<sequence length="95" mass="10213">QLMYFRLIEIVQGLAKHTIFLTMKITIDIGPIGIVTAPITVSSSSYVGRTILSCARTSASSSRVKANVACIIRFGIEISKHSNNTARTLGVGMKS</sequence>
<evidence type="ECO:0000313" key="1">
    <source>
        <dbReference type="EMBL" id="GMS79058.1"/>
    </source>
</evidence>